<comment type="cofactor">
    <cofactor evidence="2">
        <name>Mg(2+)</name>
        <dbReference type="ChEBI" id="CHEBI:18420"/>
    </cofactor>
</comment>
<dbReference type="PANTHER" id="PTHR12992">
    <property type="entry name" value="NUDIX HYDROLASE"/>
    <property type="match status" value="1"/>
</dbReference>
<evidence type="ECO:0000313" key="8">
    <source>
        <dbReference type="EMBL" id="SJN52748.1"/>
    </source>
</evidence>
<organism evidence="8 9">
    <name type="scientific">Vibrio ruber (strain DSM 16370 / JCM 11486 / BCRC 17186 / CECT 7878 / LMG 23124 / VR1)</name>
    <dbReference type="NCBI Taxonomy" id="1123498"/>
    <lineage>
        <taxon>Bacteria</taxon>
        <taxon>Pseudomonadati</taxon>
        <taxon>Pseudomonadota</taxon>
        <taxon>Gammaproteobacteria</taxon>
        <taxon>Vibrionales</taxon>
        <taxon>Vibrionaceae</taxon>
        <taxon>Vibrio</taxon>
    </lineage>
</organism>
<dbReference type="EMBL" id="FULE01000002">
    <property type="protein sequence ID" value="SJN52748.1"/>
    <property type="molecule type" value="Genomic_DNA"/>
</dbReference>
<dbReference type="InterPro" id="IPR015797">
    <property type="entry name" value="NUDIX_hydrolase-like_dom_sf"/>
</dbReference>
<reference evidence="9" key="1">
    <citation type="submission" date="2017-02" db="EMBL/GenBank/DDBJ databases">
        <authorList>
            <person name="Rodrigo-Torres L."/>
            <person name="Arahal R.D."/>
            <person name="Lucena T."/>
        </authorList>
    </citation>
    <scope>NUCLEOTIDE SEQUENCE [LARGE SCALE GENOMIC DNA]</scope>
    <source>
        <strain evidence="9">CECT 7878</strain>
    </source>
</reference>
<evidence type="ECO:0000256" key="5">
    <source>
        <dbReference type="ARBA" id="ARBA00022842"/>
    </source>
</evidence>
<sequence length="205" mass="23144">MHLTRTTILRDFQLRQPSDYASESLSRTKHLSGQNLRQAAVLVAFVERSTGLNVIFTKRAAHLKHHPGQVSFPGGKCERWDTSVYATAIREATEEIGLTQQQVELIGCLPALKTVSRFSVTPVVAFASPHYQVTMDPNEVAEVFEVPADYLLHPRNLHHATFVLKNARHRVFAIPYQRHFIWGATAQIVHALQQQINAQAYHSET</sequence>
<dbReference type="STRING" id="1123498.VR7878_00029"/>
<keyword evidence="9" id="KW-1185">Reference proteome</keyword>
<dbReference type="AlphaFoldDB" id="A0A1R4L895"/>
<name>A0A1R4L895_VIBR1</name>
<dbReference type="PROSITE" id="PS51462">
    <property type="entry name" value="NUDIX"/>
    <property type="match status" value="1"/>
</dbReference>
<keyword evidence="4 8" id="KW-0378">Hydrolase</keyword>
<evidence type="ECO:0000256" key="6">
    <source>
        <dbReference type="ARBA" id="ARBA00023211"/>
    </source>
</evidence>
<protein>
    <submittedName>
        <fullName evidence="8">Putative NUDIX hydrolase</fullName>
    </submittedName>
</protein>
<keyword evidence="5" id="KW-0460">Magnesium</keyword>
<dbReference type="OrthoDB" id="9802805at2"/>
<dbReference type="GO" id="GO:0046872">
    <property type="term" value="F:metal ion binding"/>
    <property type="evidence" value="ECO:0007669"/>
    <property type="project" value="UniProtKB-KW"/>
</dbReference>
<dbReference type="RefSeq" id="WP_077332277.1">
    <property type="nucleotide sequence ID" value="NZ_FULE01000002.1"/>
</dbReference>
<dbReference type="NCBIfam" id="NF007980">
    <property type="entry name" value="PRK10707.1"/>
    <property type="match status" value="1"/>
</dbReference>
<evidence type="ECO:0000256" key="2">
    <source>
        <dbReference type="ARBA" id="ARBA00001946"/>
    </source>
</evidence>
<dbReference type="InterPro" id="IPR000086">
    <property type="entry name" value="NUDIX_hydrolase_dom"/>
</dbReference>
<gene>
    <name evidence="8" type="ORF">VR7878_00029</name>
</gene>
<evidence type="ECO:0000256" key="3">
    <source>
        <dbReference type="ARBA" id="ARBA00022723"/>
    </source>
</evidence>
<evidence type="ECO:0000256" key="4">
    <source>
        <dbReference type="ARBA" id="ARBA00022801"/>
    </source>
</evidence>
<proteinExistence type="predicted"/>
<evidence type="ECO:0000313" key="9">
    <source>
        <dbReference type="Proteomes" id="UP000188276"/>
    </source>
</evidence>
<keyword evidence="3" id="KW-0479">Metal-binding</keyword>
<dbReference type="InterPro" id="IPR045121">
    <property type="entry name" value="CoAse"/>
</dbReference>
<evidence type="ECO:0000256" key="1">
    <source>
        <dbReference type="ARBA" id="ARBA00001936"/>
    </source>
</evidence>
<dbReference type="SUPFAM" id="SSF55811">
    <property type="entry name" value="Nudix"/>
    <property type="match status" value="1"/>
</dbReference>
<comment type="cofactor">
    <cofactor evidence="1">
        <name>Mn(2+)</name>
        <dbReference type="ChEBI" id="CHEBI:29035"/>
    </cofactor>
</comment>
<accession>A0A1R4L895</accession>
<dbReference type="CDD" id="cd03426">
    <property type="entry name" value="NUDIX_CoAse_Nudt7"/>
    <property type="match status" value="1"/>
</dbReference>
<evidence type="ECO:0000259" key="7">
    <source>
        <dbReference type="PROSITE" id="PS51462"/>
    </source>
</evidence>
<feature type="domain" description="Nudix hydrolase" evidence="7">
    <location>
        <begin position="35"/>
        <end position="168"/>
    </location>
</feature>
<dbReference type="Proteomes" id="UP000188276">
    <property type="component" value="Unassembled WGS sequence"/>
</dbReference>
<dbReference type="Gene3D" id="3.90.79.10">
    <property type="entry name" value="Nucleoside Triphosphate Pyrophosphohydrolase"/>
    <property type="match status" value="1"/>
</dbReference>
<dbReference type="GO" id="GO:0010945">
    <property type="term" value="F:coenzyme A diphosphatase activity"/>
    <property type="evidence" value="ECO:0007669"/>
    <property type="project" value="InterPro"/>
</dbReference>
<keyword evidence="6" id="KW-0464">Manganese</keyword>
<dbReference type="Pfam" id="PF00293">
    <property type="entry name" value="NUDIX"/>
    <property type="match status" value="1"/>
</dbReference>
<dbReference type="PANTHER" id="PTHR12992:SF11">
    <property type="entry name" value="MITOCHONDRIAL COENZYME A DIPHOSPHATASE NUDT8"/>
    <property type="match status" value="1"/>
</dbReference>